<evidence type="ECO:0000256" key="4">
    <source>
        <dbReference type="PROSITE-ProRule" id="PRU01161"/>
    </source>
</evidence>
<gene>
    <name evidence="7" type="ORF">DFQ59_102482</name>
</gene>
<dbReference type="GO" id="GO:0016787">
    <property type="term" value="F:hydrolase activity"/>
    <property type="evidence" value="ECO:0007669"/>
    <property type="project" value="UniProtKB-KW"/>
</dbReference>
<dbReference type="PROSITE" id="PS51635">
    <property type="entry name" value="PNPLA"/>
    <property type="match status" value="1"/>
</dbReference>
<organism evidence="7 8">
    <name type="scientific">Thioalbus denitrificans</name>
    <dbReference type="NCBI Taxonomy" id="547122"/>
    <lineage>
        <taxon>Bacteria</taxon>
        <taxon>Pseudomonadati</taxon>
        <taxon>Pseudomonadota</taxon>
        <taxon>Gammaproteobacteria</taxon>
        <taxon>Chromatiales</taxon>
        <taxon>Ectothiorhodospiraceae</taxon>
        <taxon>Thioalbus</taxon>
    </lineage>
</organism>
<sequence>MEMWNRCMGRWKPVALILLELALPACSVYPVNSPATHPPGEENLYEESSHDRSDSLQVILTFSGGGTRAAAFSYGVLEALRDTEIQWEGRRRRLLDEVDLISSVSGGSFTAAYYGLYGERIFTDFEPAFLKRDVQGSLTRRLLNPWNWIRLGSPLYGKSELAADLYDRLLFQGATFADMNRPGAPRVRINATDMTLGTGFSFTQGQFDWICSDLSRFSVARAVAASSAVPVLFSPVALHNHAGTCGFTPPAWVTEALENPGISARRYRQARWQVSYLDTAQRPYLHLLDGGLADNLGVRGALDQLILEGGIWGRMQREGLNSIRQVVFIVVNAEPGLDLRWDRNPGDLALSSIVNSATTVPINRYSFETLELLRSHMELWRREVIQQRCGARPEPGCAEIDFHLVEVNLGSISDPAERARLQGLPTSFRLPAQDVDALRLAARSVLEHSPAYRQLLHALGGASPAGSRRTSTP</sequence>
<keyword evidence="2" id="KW-0442">Lipid degradation</keyword>
<keyword evidence="5" id="KW-0732">Signal</keyword>
<dbReference type="InterPro" id="IPR050301">
    <property type="entry name" value="NTE"/>
</dbReference>
<dbReference type="EMBL" id="QPJY01000002">
    <property type="protein sequence ID" value="RCX32129.1"/>
    <property type="molecule type" value="Genomic_DNA"/>
</dbReference>
<keyword evidence="3" id="KW-0443">Lipid metabolism</keyword>
<reference evidence="7 8" key="1">
    <citation type="submission" date="2018-07" db="EMBL/GenBank/DDBJ databases">
        <title>Genomic Encyclopedia of Type Strains, Phase IV (KMG-IV): sequencing the most valuable type-strain genomes for metagenomic binning, comparative biology and taxonomic classification.</title>
        <authorList>
            <person name="Goeker M."/>
        </authorList>
    </citation>
    <scope>NUCLEOTIDE SEQUENCE [LARGE SCALE GENOMIC DNA]</scope>
    <source>
        <strain evidence="7 8">DSM 26407</strain>
    </source>
</reference>
<accession>A0A369CDZ3</accession>
<evidence type="ECO:0000256" key="1">
    <source>
        <dbReference type="ARBA" id="ARBA00022801"/>
    </source>
</evidence>
<proteinExistence type="predicted"/>
<dbReference type="InterPro" id="IPR002641">
    <property type="entry name" value="PNPLA_dom"/>
</dbReference>
<evidence type="ECO:0000256" key="3">
    <source>
        <dbReference type="ARBA" id="ARBA00023098"/>
    </source>
</evidence>
<dbReference type="SUPFAM" id="SSF52151">
    <property type="entry name" value="FabD/lysophospholipase-like"/>
    <property type="match status" value="1"/>
</dbReference>
<dbReference type="PANTHER" id="PTHR14226:SF78">
    <property type="entry name" value="SLR0060 PROTEIN"/>
    <property type="match status" value="1"/>
</dbReference>
<dbReference type="GO" id="GO:0016042">
    <property type="term" value="P:lipid catabolic process"/>
    <property type="evidence" value="ECO:0007669"/>
    <property type="project" value="UniProtKB-KW"/>
</dbReference>
<comment type="caution">
    <text evidence="7">The sequence shown here is derived from an EMBL/GenBank/DDBJ whole genome shotgun (WGS) entry which is preliminary data.</text>
</comment>
<comment type="caution">
    <text evidence="4">Lacks conserved residue(s) required for the propagation of feature annotation.</text>
</comment>
<dbReference type="Pfam" id="PF01734">
    <property type="entry name" value="Patatin"/>
    <property type="match status" value="1"/>
</dbReference>
<name>A0A369CDZ3_9GAMM</name>
<evidence type="ECO:0000313" key="7">
    <source>
        <dbReference type="EMBL" id="RCX32129.1"/>
    </source>
</evidence>
<evidence type="ECO:0000313" key="8">
    <source>
        <dbReference type="Proteomes" id="UP000252707"/>
    </source>
</evidence>
<dbReference type="AlphaFoldDB" id="A0A369CDZ3"/>
<keyword evidence="1" id="KW-0378">Hydrolase</keyword>
<dbReference type="Gene3D" id="3.40.1090.10">
    <property type="entry name" value="Cytosolic phospholipase A2 catalytic domain"/>
    <property type="match status" value="2"/>
</dbReference>
<protein>
    <submittedName>
        <fullName evidence="7">NTE family protein</fullName>
    </submittedName>
</protein>
<evidence type="ECO:0000259" key="6">
    <source>
        <dbReference type="PROSITE" id="PS51635"/>
    </source>
</evidence>
<feature type="chain" id="PRO_5016630296" evidence="5">
    <location>
        <begin position="28"/>
        <end position="473"/>
    </location>
</feature>
<evidence type="ECO:0000256" key="5">
    <source>
        <dbReference type="SAM" id="SignalP"/>
    </source>
</evidence>
<keyword evidence="8" id="KW-1185">Reference proteome</keyword>
<feature type="signal peptide" evidence="5">
    <location>
        <begin position="1"/>
        <end position="27"/>
    </location>
</feature>
<dbReference type="Proteomes" id="UP000252707">
    <property type="component" value="Unassembled WGS sequence"/>
</dbReference>
<evidence type="ECO:0000256" key="2">
    <source>
        <dbReference type="ARBA" id="ARBA00022963"/>
    </source>
</evidence>
<dbReference type="PANTHER" id="PTHR14226">
    <property type="entry name" value="NEUROPATHY TARGET ESTERASE/SWISS CHEESE D.MELANOGASTER"/>
    <property type="match status" value="1"/>
</dbReference>
<dbReference type="InterPro" id="IPR016035">
    <property type="entry name" value="Acyl_Trfase/lysoPLipase"/>
</dbReference>
<dbReference type="OrthoDB" id="8541087at2"/>
<feature type="domain" description="PNPLA" evidence="6">
    <location>
        <begin position="61"/>
        <end position="267"/>
    </location>
</feature>